<evidence type="ECO:0000259" key="1">
    <source>
        <dbReference type="Pfam" id="PF08291"/>
    </source>
</evidence>
<dbReference type="AlphaFoldDB" id="A0A016XKE9"/>
<dbReference type="InterPro" id="IPR013230">
    <property type="entry name" value="Peptidase_M15A_C"/>
</dbReference>
<dbReference type="Gene3D" id="3.30.1380.10">
    <property type="match status" value="1"/>
</dbReference>
<sequence length="156" mass="17249">MKLSPNFWLSEFTDSDTAERLGIDNTLPAELMAEARQTAAFMEQIRAHLSGVKEDDVPIDALSGYRCLALNRALKSDDGSDHRRMQAIDFIAPTFGSPLEICRALAPVVDRLGIGQLIYEHTWVHVSRRPQVKAFNRILTLAKAGGYLPGIVEAKA</sequence>
<comment type="caution">
    <text evidence="2">The sequence shown here is derived from an EMBL/GenBank/DDBJ whole genome shotgun (WGS) entry which is preliminary data.</text>
</comment>
<dbReference type="Pfam" id="PF08291">
    <property type="entry name" value="Peptidase_M15_3"/>
    <property type="match status" value="1"/>
</dbReference>
<dbReference type="eggNOG" id="COG3108">
    <property type="taxonomic scope" value="Bacteria"/>
</dbReference>
<dbReference type="OrthoDB" id="5242612at2"/>
<dbReference type="STRING" id="1458275.AZ34_11795"/>
<gene>
    <name evidence="2" type="ORF">AZ34_11795</name>
</gene>
<dbReference type="SUPFAM" id="SSF55166">
    <property type="entry name" value="Hedgehog/DD-peptidase"/>
    <property type="match status" value="1"/>
</dbReference>
<accession>A0A016XKE9</accession>
<organism evidence="2 3">
    <name type="scientific">Hylemonella gracilis str. Niagara R</name>
    <dbReference type="NCBI Taxonomy" id="1458275"/>
    <lineage>
        <taxon>Bacteria</taxon>
        <taxon>Pseudomonadati</taxon>
        <taxon>Pseudomonadota</taxon>
        <taxon>Betaproteobacteria</taxon>
        <taxon>Burkholderiales</taxon>
        <taxon>Comamonadaceae</taxon>
        <taxon>Hylemonella</taxon>
    </lineage>
</organism>
<evidence type="ECO:0000313" key="3">
    <source>
        <dbReference type="Proteomes" id="UP000023268"/>
    </source>
</evidence>
<protein>
    <submittedName>
        <fullName evidence="2">Peptidase M15A</fullName>
    </submittedName>
</protein>
<dbReference type="Proteomes" id="UP000023268">
    <property type="component" value="Unassembled WGS sequence"/>
</dbReference>
<evidence type="ECO:0000313" key="2">
    <source>
        <dbReference type="EMBL" id="EYC51693.1"/>
    </source>
</evidence>
<dbReference type="InterPro" id="IPR009045">
    <property type="entry name" value="Zn_M74/Hedgehog-like"/>
</dbReference>
<proteinExistence type="predicted"/>
<dbReference type="EMBL" id="JEMG01000001">
    <property type="protein sequence ID" value="EYC51693.1"/>
    <property type="molecule type" value="Genomic_DNA"/>
</dbReference>
<reference evidence="2 3" key="1">
    <citation type="submission" date="2014-02" db="EMBL/GenBank/DDBJ databases">
        <title>Draft Genome of Hylemonella gracilis isolated from the Niagara River.</title>
        <authorList>
            <person name="Pawlowski D.R."/>
            <person name="Koudelka G.B."/>
        </authorList>
    </citation>
    <scope>NUCLEOTIDE SEQUENCE [LARGE SCALE GENOMIC DNA]</scope>
    <source>
        <strain evidence="2 3">Niagara R</strain>
    </source>
</reference>
<name>A0A016XKE9_9BURK</name>
<dbReference type="RefSeq" id="WP_035608184.1">
    <property type="nucleotide sequence ID" value="NZ_JEMG01000001.1"/>
</dbReference>
<feature type="domain" description="Peptidase M15A C-terminal" evidence="1">
    <location>
        <begin position="6"/>
        <end position="126"/>
    </location>
</feature>